<dbReference type="GO" id="GO:0030170">
    <property type="term" value="F:pyridoxal phosphate binding"/>
    <property type="evidence" value="ECO:0007669"/>
    <property type="project" value="InterPro"/>
</dbReference>
<keyword evidence="5 10" id="KW-0808">Transferase</keyword>
<keyword evidence="13" id="KW-1185">Reference proteome</keyword>
<evidence type="ECO:0000256" key="6">
    <source>
        <dbReference type="ARBA" id="ARBA00022756"/>
    </source>
</evidence>
<comment type="cofactor">
    <cofactor evidence="1 9 10">
        <name>pyridoxal 5'-phosphate</name>
        <dbReference type="ChEBI" id="CHEBI:597326"/>
    </cofactor>
</comment>
<dbReference type="InterPro" id="IPR015422">
    <property type="entry name" value="PyrdxlP-dep_Trfase_small"/>
</dbReference>
<dbReference type="EC" id="2.3.1.47" evidence="10"/>
<dbReference type="InterPro" id="IPR015421">
    <property type="entry name" value="PyrdxlP-dep_Trfase_major"/>
</dbReference>
<keyword evidence="7 9" id="KW-0663">Pyridoxal phosphate</keyword>
<reference evidence="13" key="1">
    <citation type="submission" date="2016-11" db="EMBL/GenBank/DDBJ databases">
        <authorList>
            <person name="Varghese N."/>
            <person name="Submissions S."/>
        </authorList>
    </citation>
    <scope>NUCLEOTIDE SEQUENCE [LARGE SCALE GENOMIC DNA]</scope>
    <source>
        <strain evidence="13">DSM 22212</strain>
    </source>
</reference>
<evidence type="ECO:0000256" key="1">
    <source>
        <dbReference type="ARBA" id="ARBA00001933"/>
    </source>
</evidence>
<sequence length="393" mass="41743">MQWLAQQLQQLEAKGLRRQIRPLSSGGPYVEREGRRLLNLASNDYLGLSTDPRLTAAAREALARWGIGAGAARLVVGDRPVHDALEVALAALKETEAALVFPSGYAANVGVLSALAGPRDQIFADALNHASLNDGARLSRARFRYYRHRDLEQLEHLLRGPGPGRGGRRFIVTDAIFSMDGTIAPLAELAELAERYEALLIVDDAHGTGVVGPEGRGTAHHLGVAGRIPVQVATLSKALGVQGGAALGTRLLIDYLVHRARAFIYSTGLAPVLAAAALEAVRLVQSGEGARRRQRQQAHVARLKAGLEARGYTVRHEAPAPMLAVLVGSPAAALQLSAHLEAHGVLAPAIRPPTVPPGTSRIRLAPMAIHTDDDIEAALAAFPEADQLKRHAA</sequence>
<dbReference type="GO" id="GO:0008710">
    <property type="term" value="F:8-amino-7-oxononanoate synthase activity"/>
    <property type="evidence" value="ECO:0007669"/>
    <property type="project" value="UniProtKB-UniRule"/>
</dbReference>
<feature type="domain" description="Aminotransferase class I/classII large" evidence="11">
    <location>
        <begin position="37"/>
        <end position="381"/>
    </location>
</feature>
<evidence type="ECO:0000313" key="13">
    <source>
        <dbReference type="Proteomes" id="UP000185812"/>
    </source>
</evidence>
<dbReference type="InterPro" id="IPR001917">
    <property type="entry name" value="Aminotrans_II_pyridoxalP_BS"/>
</dbReference>
<dbReference type="AlphaFoldDB" id="A0A1M6XT75"/>
<evidence type="ECO:0000256" key="7">
    <source>
        <dbReference type="ARBA" id="ARBA00022898"/>
    </source>
</evidence>
<dbReference type="UniPathway" id="UPA00078"/>
<comment type="catalytic activity">
    <reaction evidence="8 10">
        <text>6-carboxyhexanoyl-[ACP] + L-alanine + H(+) = (8S)-8-amino-7-oxononanoate + holo-[ACP] + CO2</text>
        <dbReference type="Rhea" id="RHEA:42288"/>
        <dbReference type="Rhea" id="RHEA-COMP:9685"/>
        <dbReference type="Rhea" id="RHEA-COMP:9955"/>
        <dbReference type="ChEBI" id="CHEBI:15378"/>
        <dbReference type="ChEBI" id="CHEBI:16526"/>
        <dbReference type="ChEBI" id="CHEBI:57972"/>
        <dbReference type="ChEBI" id="CHEBI:64479"/>
        <dbReference type="ChEBI" id="CHEBI:78846"/>
        <dbReference type="ChEBI" id="CHEBI:149468"/>
        <dbReference type="EC" id="2.3.1.47"/>
    </reaction>
</comment>
<evidence type="ECO:0000259" key="11">
    <source>
        <dbReference type="Pfam" id="PF00155"/>
    </source>
</evidence>
<dbReference type="Gene3D" id="3.40.640.10">
    <property type="entry name" value="Type I PLP-dependent aspartate aminotransferase-like (Major domain)"/>
    <property type="match status" value="1"/>
</dbReference>
<dbReference type="Pfam" id="PF00155">
    <property type="entry name" value="Aminotran_1_2"/>
    <property type="match status" value="1"/>
</dbReference>
<protein>
    <recommendedName>
        <fullName evidence="10">8-amino-7-ketopelargonate synthase</fullName>
        <ecNumber evidence="10">2.3.1.47</ecNumber>
    </recommendedName>
</protein>
<dbReference type="PROSITE" id="PS00599">
    <property type="entry name" value="AA_TRANSFER_CLASS_2"/>
    <property type="match status" value="1"/>
</dbReference>
<dbReference type="GO" id="GO:0009102">
    <property type="term" value="P:biotin biosynthetic process"/>
    <property type="evidence" value="ECO:0007669"/>
    <property type="project" value="UniProtKB-UniRule"/>
</dbReference>
<dbReference type="SUPFAM" id="SSF53383">
    <property type="entry name" value="PLP-dependent transferases"/>
    <property type="match status" value="1"/>
</dbReference>
<dbReference type="OrthoDB" id="9807157at2"/>
<accession>A0A1M6XT75</accession>
<dbReference type="InterPro" id="IPR050087">
    <property type="entry name" value="AON_synthase_class-II"/>
</dbReference>
<dbReference type="STRING" id="633813.SAMN04488087_2705"/>
<comment type="similarity">
    <text evidence="3 10">Belongs to the class-II pyridoxal-phosphate-dependent aminotransferase family. BioF subfamily.</text>
</comment>
<dbReference type="CDD" id="cd06454">
    <property type="entry name" value="KBL_like"/>
    <property type="match status" value="1"/>
</dbReference>
<dbReference type="InterPro" id="IPR015424">
    <property type="entry name" value="PyrdxlP-dep_Trfase"/>
</dbReference>
<evidence type="ECO:0000256" key="8">
    <source>
        <dbReference type="ARBA" id="ARBA00047715"/>
    </source>
</evidence>
<evidence type="ECO:0000256" key="3">
    <source>
        <dbReference type="ARBA" id="ARBA00010008"/>
    </source>
</evidence>
<proteinExistence type="inferred from homology"/>
<dbReference type="NCBIfam" id="TIGR00858">
    <property type="entry name" value="bioF"/>
    <property type="match status" value="1"/>
</dbReference>
<comment type="subunit">
    <text evidence="4 10">Homodimer.</text>
</comment>
<evidence type="ECO:0000256" key="9">
    <source>
        <dbReference type="PIRSR" id="PIRSR604723-51"/>
    </source>
</evidence>
<evidence type="ECO:0000256" key="4">
    <source>
        <dbReference type="ARBA" id="ARBA00011738"/>
    </source>
</evidence>
<organism evidence="12 13">
    <name type="scientific">Rhodothermus profundi</name>
    <dbReference type="NCBI Taxonomy" id="633813"/>
    <lineage>
        <taxon>Bacteria</taxon>
        <taxon>Pseudomonadati</taxon>
        <taxon>Rhodothermota</taxon>
        <taxon>Rhodothermia</taxon>
        <taxon>Rhodothermales</taxon>
        <taxon>Rhodothermaceae</taxon>
        <taxon>Rhodothermus</taxon>
    </lineage>
</organism>
<evidence type="ECO:0000313" key="12">
    <source>
        <dbReference type="EMBL" id="SHL09187.1"/>
    </source>
</evidence>
<evidence type="ECO:0000256" key="5">
    <source>
        <dbReference type="ARBA" id="ARBA00022679"/>
    </source>
</evidence>
<dbReference type="Proteomes" id="UP000185812">
    <property type="component" value="Unassembled WGS sequence"/>
</dbReference>
<gene>
    <name evidence="12" type="ORF">SAMN04488087_2705</name>
</gene>
<keyword evidence="6" id="KW-0093">Biotin biosynthesis</keyword>
<dbReference type="EMBL" id="FRAU01000012">
    <property type="protein sequence ID" value="SHL09187.1"/>
    <property type="molecule type" value="Genomic_DNA"/>
</dbReference>
<dbReference type="PANTHER" id="PTHR13693">
    <property type="entry name" value="CLASS II AMINOTRANSFERASE/8-AMINO-7-OXONONANOATE SYNTHASE"/>
    <property type="match status" value="1"/>
</dbReference>
<dbReference type="InterPro" id="IPR004723">
    <property type="entry name" value="AONS_Archaea/Proteobacteria"/>
</dbReference>
<dbReference type="Gene3D" id="3.90.1150.10">
    <property type="entry name" value="Aspartate Aminotransferase, domain 1"/>
    <property type="match status" value="1"/>
</dbReference>
<dbReference type="PANTHER" id="PTHR13693:SF100">
    <property type="entry name" value="8-AMINO-7-OXONONANOATE SYNTHASE"/>
    <property type="match status" value="1"/>
</dbReference>
<name>A0A1M6XT75_9BACT</name>
<dbReference type="InterPro" id="IPR004839">
    <property type="entry name" value="Aminotransferase_I/II_large"/>
</dbReference>
<comment type="function">
    <text evidence="10">Catalyzes the decarboxylative condensation of pimeloyl-[acyl-carrier protein] and L-alanine to produce 8-amino-7-oxononanoate (AON), [acyl-carrier protein], and carbon dioxide.</text>
</comment>
<evidence type="ECO:0000256" key="10">
    <source>
        <dbReference type="RuleBase" id="RU003693"/>
    </source>
</evidence>
<evidence type="ECO:0000256" key="2">
    <source>
        <dbReference type="ARBA" id="ARBA00004746"/>
    </source>
</evidence>
<dbReference type="RefSeq" id="WP_072716501.1">
    <property type="nucleotide sequence ID" value="NZ_FRAU01000012.1"/>
</dbReference>
<comment type="pathway">
    <text evidence="2 10">Cofactor biosynthesis; biotin biosynthesis.</text>
</comment>
<feature type="modified residue" description="N6-(pyridoxal phosphate)lysine" evidence="9">
    <location>
        <position position="237"/>
    </location>
</feature>